<protein>
    <submittedName>
        <fullName evidence="9">NUDIX domain-containing protein</fullName>
    </submittedName>
</protein>
<evidence type="ECO:0000313" key="10">
    <source>
        <dbReference type="Proteomes" id="UP000199758"/>
    </source>
</evidence>
<evidence type="ECO:0000256" key="1">
    <source>
        <dbReference type="ARBA" id="ARBA00001946"/>
    </source>
</evidence>
<evidence type="ECO:0000313" key="9">
    <source>
        <dbReference type="EMBL" id="SHG78808.1"/>
    </source>
</evidence>
<accession>A0A1M5MNB9</accession>
<dbReference type="GO" id="GO:0035529">
    <property type="term" value="F:NADH pyrophosphatase activity"/>
    <property type="evidence" value="ECO:0007669"/>
    <property type="project" value="TreeGrafter"/>
</dbReference>
<dbReference type="GO" id="GO:0006742">
    <property type="term" value="P:NADP+ catabolic process"/>
    <property type="evidence" value="ECO:0007669"/>
    <property type="project" value="TreeGrafter"/>
</dbReference>
<dbReference type="GO" id="GO:0005829">
    <property type="term" value="C:cytosol"/>
    <property type="evidence" value="ECO:0007669"/>
    <property type="project" value="TreeGrafter"/>
</dbReference>
<evidence type="ECO:0000256" key="6">
    <source>
        <dbReference type="ARBA" id="ARBA00022842"/>
    </source>
</evidence>
<evidence type="ECO:0000256" key="7">
    <source>
        <dbReference type="ARBA" id="ARBA00023679"/>
    </source>
</evidence>
<feature type="domain" description="Nudix hydrolase" evidence="8">
    <location>
        <begin position="38"/>
        <end position="158"/>
    </location>
</feature>
<keyword evidence="6" id="KW-0460">Magnesium</keyword>
<dbReference type="Proteomes" id="UP000199758">
    <property type="component" value="Unassembled WGS sequence"/>
</dbReference>
<proteinExistence type="inferred from homology"/>
<comment type="cofactor">
    <cofactor evidence="2">
        <name>Zn(2+)</name>
        <dbReference type="ChEBI" id="CHEBI:29105"/>
    </cofactor>
</comment>
<dbReference type="OrthoDB" id="9791656at2"/>
<evidence type="ECO:0000256" key="2">
    <source>
        <dbReference type="ARBA" id="ARBA00001947"/>
    </source>
</evidence>
<dbReference type="GO" id="GO:0046872">
    <property type="term" value="F:metal ion binding"/>
    <property type="evidence" value="ECO:0007669"/>
    <property type="project" value="UniProtKB-KW"/>
</dbReference>
<organism evidence="9 10">
    <name type="scientific">Hydrocarboniphaga daqingensis</name>
    <dbReference type="NCBI Taxonomy" id="490188"/>
    <lineage>
        <taxon>Bacteria</taxon>
        <taxon>Pseudomonadati</taxon>
        <taxon>Pseudomonadota</taxon>
        <taxon>Gammaproteobacteria</taxon>
        <taxon>Nevskiales</taxon>
        <taxon>Nevskiaceae</taxon>
        <taxon>Hydrocarboniphaga</taxon>
    </lineage>
</organism>
<gene>
    <name evidence="9" type="ORF">SAMN04488068_1360</name>
</gene>
<dbReference type="InterPro" id="IPR020084">
    <property type="entry name" value="NUDIX_hydrolase_CS"/>
</dbReference>
<dbReference type="GO" id="GO:0019677">
    <property type="term" value="P:NAD+ catabolic process"/>
    <property type="evidence" value="ECO:0007669"/>
    <property type="project" value="TreeGrafter"/>
</dbReference>
<dbReference type="PANTHER" id="PTHR42904">
    <property type="entry name" value="NUDIX HYDROLASE, NUDC SUBFAMILY"/>
    <property type="match status" value="1"/>
</dbReference>
<dbReference type="Gene3D" id="3.90.79.10">
    <property type="entry name" value="Nucleoside Triphosphate Pyrophosphohydrolase"/>
    <property type="match status" value="1"/>
</dbReference>
<keyword evidence="5" id="KW-0378">Hydrolase</keyword>
<dbReference type="SUPFAM" id="SSF55811">
    <property type="entry name" value="Nudix"/>
    <property type="match status" value="1"/>
</dbReference>
<reference evidence="9 10" key="1">
    <citation type="submission" date="2016-11" db="EMBL/GenBank/DDBJ databases">
        <authorList>
            <person name="Jaros S."/>
            <person name="Januszkiewicz K."/>
            <person name="Wedrychowicz H."/>
        </authorList>
    </citation>
    <scope>NUCLEOTIDE SEQUENCE [LARGE SCALE GENOMIC DNA]</scope>
    <source>
        <strain evidence="9 10">CGMCC 1.7049</strain>
    </source>
</reference>
<dbReference type="PROSITE" id="PS00893">
    <property type="entry name" value="NUDIX_BOX"/>
    <property type="match status" value="1"/>
</dbReference>
<dbReference type="CDD" id="cd18884">
    <property type="entry name" value="NUDIX_Hydrolase"/>
    <property type="match status" value="1"/>
</dbReference>
<evidence type="ECO:0000256" key="5">
    <source>
        <dbReference type="ARBA" id="ARBA00022801"/>
    </source>
</evidence>
<dbReference type="Pfam" id="PF00293">
    <property type="entry name" value="NUDIX"/>
    <property type="match status" value="1"/>
</dbReference>
<evidence type="ECO:0000256" key="4">
    <source>
        <dbReference type="ARBA" id="ARBA00022723"/>
    </source>
</evidence>
<sequence>MKFQYCPQCARPLIVARFGDRDRSGCADPQCGYVHWDNPVPVVAAIVEHEGQIILARNAAWPAGAYALITGFLERGETPEIGVQREVEEELGLTPLAANFVGLYEFHRMNQLLIAYHVPATGTVRLNEELVDWKHVPFDQCRYWPAGTGFALRDWLMAKGIDAQPIEWPSARGGTTSS</sequence>
<dbReference type="STRING" id="490188.SAMN04488068_1360"/>
<dbReference type="EMBL" id="FQWZ01000003">
    <property type="protein sequence ID" value="SHG78808.1"/>
    <property type="molecule type" value="Genomic_DNA"/>
</dbReference>
<keyword evidence="4" id="KW-0479">Metal-binding</keyword>
<keyword evidence="10" id="KW-1185">Reference proteome</keyword>
<dbReference type="RefSeq" id="WP_072895796.1">
    <property type="nucleotide sequence ID" value="NZ_FQWZ01000003.1"/>
</dbReference>
<comment type="cofactor">
    <cofactor evidence="1">
        <name>Mg(2+)</name>
        <dbReference type="ChEBI" id="CHEBI:18420"/>
    </cofactor>
</comment>
<evidence type="ECO:0000256" key="3">
    <source>
        <dbReference type="ARBA" id="ARBA00009595"/>
    </source>
</evidence>
<dbReference type="AlphaFoldDB" id="A0A1M5MNB9"/>
<comment type="similarity">
    <text evidence="3">Belongs to the Nudix hydrolase family. NudC subfamily.</text>
</comment>
<dbReference type="InterPro" id="IPR000086">
    <property type="entry name" value="NUDIX_hydrolase_dom"/>
</dbReference>
<name>A0A1M5MNB9_9GAMM</name>
<dbReference type="InterPro" id="IPR015797">
    <property type="entry name" value="NUDIX_hydrolase-like_dom_sf"/>
</dbReference>
<dbReference type="PROSITE" id="PS51462">
    <property type="entry name" value="NUDIX"/>
    <property type="match status" value="1"/>
</dbReference>
<evidence type="ECO:0000259" key="8">
    <source>
        <dbReference type="PROSITE" id="PS51462"/>
    </source>
</evidence>
<dbReference type="InterPro" id="IPR050241">
    <property type="entry name" value="NAD-cap_RNA_hydrolase_NudC"/>
</dbReference>
<comment type="catalytic activity">
    <reaction evidence="7">
        <text>a 5'-end NAD(+)-phospho-ribonucleoside in mRNA + H2O = a 5'-end phospho-adenosine-phospho-ribonucleoside in mRNA + beta-nicotinamide D-ribonucleotide + 2 H(+)</text>
        <dbReference type="Rhea" id="RHEA:60876"/>
        <dbReference type="Rhea" id="RHEA-COMP:15698"/>
        <dbReference type="Rhea" id="RHEA-COMP:15719"/>
        <dbReference type="ChEBI" id="CHEBI:14649"/>
        <dbReference type="ChEBI" id="CHEBI:15377"/>
        <dbReference type="ChEBI" id="CHEBI:15378"/>
        <dbReference type="ChEBI" id="CHEBI:144029"/>
        <dbReference type="ChEBI" id="CHEBI:144051"/>
    </reaction>
    <physiologicalReaction direction="left-to-right" evidence="7">
        <dbReference type="Rhea" id="RHEA:60877"/>
    </physiologicalReaction>
</comment>
<dbReference type="PANTHER" id="PTHR42904:SF6">
    <property type="entry name" value="NAD-CAPPED RNA HYDROLASE NUDT12"/>
    <property type="match status" value="1"/>
</dbReference>